<evidence type="ECO:0000313" key="2">
    <source>
        <dbReference type="EMBL" id="OHA83021.1"/>
    </source>
</evidence>
<dbReference type="Proteomes" id="UP000177987">
    <property type="component" value="Unassembled WGS sequence"/>
</dbReference>
<feature type="transmembrane region" description="Helical" evidence="1">
    <location>
        <begin position="97"/>
        <end position="117"/>
    </location>
</feature>
<accession>A0A1G2SF10</accession>
<proteinExistence type="predicted"/>
<reference evidence="2 3" key="1">
    <citation type="journal article" date="2016" name="Nat. Commun.">
        <title>Thousands of microbial genomes shed light on interconnected biogeochemical processes in an aquifer system.</title>
        <authorList>
            <person name="Anantharaman K."/>
            <person name="Brown C.T."/>
            <person name="Hug L.A."/>
            <person name="Sharon I."/>
            <person name="Castelle C.J."/>
            <person name="Probst A.J."/>
            <person name="Thomas B.C."/>
            <person name="Singh A."/>
            <person name="Wilkins M.J."/>
            <person name="Karaoz U."/>
            <person name="Brodie E.L."/>
            <person name="Williams K.H."/>
            <person name="Hubbard S.S."/>
            <person name="Banfield J.F."/>
        </authorList>
    </citation>
    <scope>NUCLEOTIDE SEQUENCE [LARGE SCALE GENOMIC DNA]</scope>
</reference>
<gene>
    <name evidence="2" type="ORF">A2937_02340</name>
</gene>
<keyword evidence="1" id="KW-0812">Transmembrane</keyword>
<keyword evidence="1" id="KW-1133">Transmembrane helix</keyword>
<name>A0A1G2SF10_9BACT</name>
<evidence type="ECO:0000256" key="1">
    <source>
        <dbReference type="SAM" id="Phobius"/>
    </source>
</evidence>
<protein>
    <submittedName>
        <fullName evidence="2">Uncharacterized protein</fullName>
    </submittedName>
</protein>
<organism evidence="2 3">
    <name type="scientific">Candidatus Yonathbacteria bacterium RIFCSPLOWO2_01_FULL_47_33b</name>
    <dbReference type="NCBI Taxonomy" id="1802727"/>
    <lineage>
        <taxon>Bacteria</taxon>
        <taxon>Candidatus Yonathiibacteriota</taxon>
    </lineage>
</organism>
<feature type="transmembrane region" description="Helical" evidence="1">
    <location>
        <begin position="40"/>
        <end position="63"/>
    </location>
</feature>
<dbReference type="STRING" id="1802727.A2937_02340"/>
<keyword evidence="1" id="KW-0472">Membrane</keyword>
<feature type="transmembrane region" description="Helical" evidence="1">
    <location>
        <begin position="70"/>
        <end position="91"/>
    </location>
</feature>
<dbReference type="AlphaFoldDB" id="A0A1G2SF10"/>
<dbReference type="EMBL" id="MHUW01000021">
    <property type="protein sequence ID" value="OHA83021.1"/>
    <property type="molecule type" value="Genomic_DNA"/>
</dbReference>
<sequence length="142" mass="14529">MAKATSFFYKEIFVKKLIGWELATLAFCVVASFVSRSIGFGSPTVGFLGTAIGILFVATAVLATTNKGHIAALAAAVTTILIALIAVVSVASKTGVVAIGDIALVALFIAAVATVVASQLRTKYALTLLSMLTEGAAVFALF</sequence>
<feature type="transmembrane region" description="Helical" evidence="1">
    <location>
        <begin position="12"/>
        <end position="34"/>
    </location>
</feature>
<evidence type="ECO:0000313" key="3">
    <source>
        <dbReference type="Proteomes" id="UP000177987"/>
    </source>
</evidence>
<comment type="caution">
    <text evidence="2">The sequence shown here is derived from an EMBL/GenBank/DDBJ whole genome shotgun (WGS) entry which is preliminary data.</text>
</comment>